<protein>
    <recommendedName>
        <fullName evidence="3">SusD/RagB family nutrient-binding outer membrane lipoprotein</fullName>
    </recommendedName>
</protein>
<dbReference type="KEGG" id="camu:CA2015_4079"/>
<organism evidence="1 2">
    <name type="scientific">Cyclobacterium amurskyense</name>
    <dbReference type="NCBI Taxonomy" id="320787"/>
    <lineage>
        <taxon>Bacteria</taxon>
        <taxon>Pseudomonadati</taxon>
        <taxon>Bacteroidota</taxon>
        <taxon>Cytophagia</taxon>
        <taxon>Cytophagales</taxon>
        <taxon>Cyclobacteriaceae</taxon>
        <taxon>Cyclobacterium</taxon>
    </lineage>
</organism>
<dbReference type="AlphaFoldDB" id="A0A0H4PG25"/>
<reference evidence="1 2" key="1">
    <citation type="submission" date="2015-07" db="EMBL/GenBank/DDBJ databases">
        <authorList>
            <person name="Kim K.M."/>
        </authorList>
    </citation>
    <scope>NUCLEOTIDE SEQUENCE [LARGE SCALE GENOMIC DNA]</scope>
    <source>
        <strain evidence="1 2">KCTC 12363</strain>
    </source>
</reference>
<proteinExistence type="predicted"/>
<dbReference type="InterPro" id="IPR011990">
    <property type="entry name" value="TPR-like_helical_dom_sf"/>
</dbReference>
<accession>A0A0H4PG25</accession>
<name>A0A0H4PG25_9BACT</name>
<evidence type="ECO:0008006" key="3">
    <source>
        <dbReference type="Google" id="ProtNLM"/>
    </source>
</evidence>
<sequence>MALRHPINHELQLNLSEMKKSKKSYIYPFILLFILFSCDSGFDEMNTNPVRLTSIDPAFQLNQAIISSSPGYNNLTYEVTIVRQMITPFQGVGTGGNLNQDNRAATEGNWNTGYRTVLKNLIDGLARLESMPERTNLKHILQIWKAHTFMTLTDTYGDIPYSEAGKGYIDGLVFPKYDSQESIYAGILSDLEGAVQGLDASKDAIGQEVMYSGNVEQWKRLGNSLMLRAGMRLSKVDPTSAASYASKAVSGGLMQSNDDNAVVRHNADYRNGVGTNLNGGQAPFYYLDQEFVDFLKDNNDPRLTSIGVRYIGALSGNDQVEENANRDFDAQVGMPQGYDNTTIIPVVEDAGLASLFDYTQLDRSRMGNPEAPNFLVTYSQTLLLWAEAAFRGWAPGDAEQLYHDGIRAHMEQMALWGNNMAISSSEIDAYIAAHPLEAGKELELINTQYWMSSYLIGHEAWANFRRSGYPDVDPNPYPGSDLKEEDFIRRLTYPDSELTVNKENVDLATSRMGPDILDTRVWWDVKQ</sequence>
<gene>
    <name evidence="1" type="ORF">CA2015_4079</name>
</gene>
<evidence type="ECO:0000313" key="1">
    <source>
        <dbReference type="EMBL" id="AKP53436.1"/>
    </source>
</evidence>
<dbReference type="SUPFAM" id="SSF48452">
    <property type="entry name" value="TPR-like"/>
    <property type="match status" value="1"/>
</dbReference>
<dbReference type="Pfam" id="PF12771">
    <property type="entry name" value="SusD-like_2"/>
    <property type="match status" value="1"/>
</dbReference>
<dbReference type="EMBL" id="CP012040">
    <property type="protein sequence ID" value="AKP53436.1"/>
    <property type="molecule type" value="Genomic_DNA"/>
</dbReference>
<keyword evidence="2" id="KW-1185">Reference proteome</keyword>
<dbReference type="STRING" id="320787.CA2015_4079"/>
<evidence type="ECO:0000313" key="2">
    <source>
        <dbReference type="Proteomes" id="UP000036520"/>
    </source>
</evidence>
<dbReference type="Gene3D" id="1.25.40.390">
    <property type="match status" value="1"/>
</dbReference>
<dbReference type="Proteomes" id="UP000036520">
    <property type="component" value="Chromosome"/>
</dbReference>
<dbReference type="InterPro" id="IPR041662">
    <property type="entry name" value="SusD-like_2"/>
</dbReference>